<dbReference type="HAMAP" id="MF_00623">
    <property type="entry name" value="Exosome_Rrp4"/>
    <property type="match status" value="1"/>
</dbReference>
<gene>
    <name evidence="4" type="primary">rrp4</name>
    <name evidence="5" type="ORF">D6D85_09940</name>
    <name evidence="6" type="ORF">EF810_07970</name>
</gene>
<comment type="subcellular location">
    <subcellularLocation>
        <location evidence="4">Cytoplasm</location>
    </subcellularLocation>
</comment>
<dbReference type="GO" id="GO:0071034">
    <property type="term" value="P:CUT catabolic process"/>
    <property type="evidence" value="ECO:0007669"/>
    <property type="project" value="TreeGrafter"/>
</dbReference>
<dbReference type="GO" id="GO:0005737">
    <property type="term" value="C:cytoplasm"/>
    <property type="evidence" value="ECO:0007669"/>
    <property type="project" value="UniProtKB-SubCell"/>
</dbReference>
<reference evidence="5 7" key="1">
    <citation type="submission" date="2018-10" db="EMBL/GenBank/DDBJ databases">
        <title>Co-occurring genomic capacity for anaerobic methane metabolism and dissimilatory sulfite reduction discovered in the Korarchaeota.</title>
        <authorList>
            <person name="Mckay L.J."/>
            <person name="Dlakic M."/>
            <person name="Fields M.W."/>
            <person name="Delmont T.O."/>
            <person name="Eren A.M."/>
            <person name="Jay Z.J."/>
            <person name="Klingelsmith K.B."/>
            <person name="Rusch D.B."/>
            <person name="Inskeep W.P."/>
        </authorList>
    </citation>
    <scope>NUCLEOTIDE SEQUENCE [LARGE SCALE GENOMIC DNA]</scope>
    <source>
        <strain evidence="5 7">MDKW</strain>
    </source>
</reference>
<dbReference type="Gene3D" id="3.30.1370.10">
    <property type="entry name" value="K Homology domain, type 1"/>
    <property type="match status" value="1"/>
</dbReference>
<dbReference type="PANTHER" id="PTHR21321">
    <property type="entry name" value="PNAS-3 RELATED"/>
    <property type="match status" value="1"/>
</dbReference>
<dbReference type="RefSeq" id="WP_125671826.1">
    <property type="nucleotide sequence ID" value="NZ_RCOS01000113.1"/>
</dbReference>
<keyword evidence="1 4" id="KW-0963">Cytoplasm</keyword>
<dbReference type="Gene3D" id="2.40.50.140">
    <property type="entry name" value="Nucleic acid-binding proteins"/>
    <property type="match status" value="1"/>
</dbReference>
<comment type="subunit">
    <text evidence="4">Component of the archaeal exosome complex. Forms a trimer of Rrp4 and/or Csl4 subunits. The trimer associates with an hexameric ring-like arrangement composed of 3 Rrp41-Rrp42 heterodimers.</text>
</comment>
<keyword evidence="2 4" id="KW-0271">Exosome</keyword>
<accession>A0A429GIH7</accession>
<dbReference type="GO" id="GO:0008143">
    <property type="term" value="F:poly(A) binding"/>
    <property type="evidence" value="ECO:0007669"/>
    <property type="project" value="InterPro"/>
</dbReference>
<evidence type="ECO:0000256" key="4">
    <source>
        <dbReference type="HAMAP-Rule" id="MF_00623"/>
    </source>
</evidence>
<keyword evidence="3 4" id="KW-0694">RNA-binding</keyword>
<dbReference type="GO" id="GO:0000178">
    <property type="term" value="C:exosome (RNase complex)"/>
    <property type="evidence" value="ECO:0007669"/>
    <property type="project" value="UniProtKB-KW"/>
</dbReference>
<sequence length="223" mass="23868">MNRSEVYVKDREIVIPGQKIAKGMTPGDNVYIDKEGFLRSALLGLASLEGNKVDVIPLASAYIPKVNDLVVGKIEKISGGTILVDINSPFTAVIVPPRNNKLGLEVGDVILAKVKAFDGMSSPLLTLEFEGLGKISGCVLLEIDPAKVPRVIGRRGSMLNILSSKTGSEILVAQNGFVVVKPRDHRSLMAIMRALEVIQEESHISGLSDRISKLLDTILAGGS</sequence>
<evidence type="ECO:0000313" key="7">
    <source>
        <dbReference type="Proteomes" id="UP000277582"/>
    </source>
</evidence>
<evidence type="ECO:0000313" key="6">
    <source>
        <dbReference type="EMBL" id="RZN58207.1"/>
    </source>
</evidence>
<keyword evidence="7" id="KW-1185">Reference proteome</keyword>
<dbReference type="GO" id="GO:0034475">
    <property type="term" value="P:U4 snRNA 3'-end processing"/>
    <property type="evidence" value="ECO:0007669"/>
    <property type="project" value="TreeGrafter"/>
</dbReference>
<comment type="function">
    <text evidence="4">Non-catalytic component of the exosome, which is a complex involved in RNA degradation. Increases the RNA binding and the efficiency of RNA degradation. Confers strong poly(A) specificity to the exosome.</text>
</comment>
<evidence type="ECO:0000256" key="1">
    <source>
        <dbReference type="ARBA" id="ARBA00022490"/>
    </source>
</evidence>
<dbReference type="CDD" id="cd22524">
    <property type="entry name" value="KH-I_Rrp4_prokar"/>
    <property type="match status" value="1"/>
</dbReference>
<organism evidence="5 7">
    <name type="scientific">Candidatus Methanodesulfokora washburnensis</name>
    <dbReference type="NCBI Taxonomy" id="2478471"/>
    <lineage>
        <taxon>Archaea</taxon>
        <taxon>Thermoproteota</taxon>
        <taxon>Candidatus Korarchaeia</taxon>
        <taxon>Candidatus Korarchaeia incertae sedis</taxon>
        <taxon>Candidatus Methanodesulfokora</taxon>
    </lineage>
</organism>
<dbReference type="Proteomes" id="UP000277582">
    <property type="component" value="Unassembled WGS sequence"/>
</dbReference>
<dbReference type="Proteomes" id="UP000316217">
    <property type="component" value="Unassembled WGS sequence"/>
</dbReference>
<dbReference type="AlphaFoldDB" id="A0A429GIH7"/>
<dbReference type="InterPro" id="IPR012340">
    <property type="entry name" value="NA-bd_OB-fold"/>
</dbReference>
<evidence type="ECO:0000256" key="3">
    <source>
        <dbReference type="ARBA" id="ARBA00022884"/>
    </source>
</evidence>
<protein>
    <recommendedName>
        <fullName evidence="4">Exosome complex component Rrp4</fullName>
    </recommendedName>
</protein>
<evidence type="ECO:0000313" key="8">
    <source>
        <dbReference type="Proteomes" id="UP000316217"/>
    </source>
</evidence>
<dbReference type="SUPFAM" id="SSF54791">
    <property type="entry name" value="Eukaryotic type KH-domain (KH-domain type I)"/>
    <property type="match status" value="1"/>
</dbReference>
<dbReference type="GO" id="GO:0071051">
    <property type="term" value="P:poly(A)-dependent snoRNA 3'-end processing"/>
    <property type="evidence" value="ECO:0007669"/>
    <property type="project" value="TreeGrafter"/>
</dbReference>
<dbReference type="EMBL" id="RXII01000121">
    <property type="protein sequence ID" value="RZN58207.1"/>
    <property type="molecule type" value="Genomic_DNA"/>
</dbReference>
<dbReference type="PROSITE" id="PS50084">
    <property type="entry name" value="KH_TYPE_1"/>
    <property type="match status" value="1"/>
</dbReference>
<name>A0A429GIH7_9CREN</name>
<dbReference type="EMBL" id="RCOS01000113">
    <property type="protein sequence ID" value="RSN73586.1"/>
    <property type="molecule type" value="Genomic_DNA"/>
</dbReference>
<dbReference type="Gene3D" id="2.40.50.100">
    <property type="match status" value="1"/>
</dbReference>
<reference evidence="6 8" key="2">
    <citation type="journal article" date="2019" name="Nat. Microbiol.">
        <title>Wide diversity of methane and short-chain alkane metabolisms in uncultured archaea.</title>
        <authorList>
            <person name="Borrel G."/>
            <person name="Adam P.S."/>
            <person name="McKay L.J."/>
            <person name="Chen L.X."/>
            <person name="Sierra-Garcia I.N."/>
            <person name="Sieber C.M."/>
            <person name="Letourneur Q."/>
            <person name="Ghozlane A."/>
            <person name="Andersen G.L."/>
            <person name="Li W.J."/>
            <person name="Hallam S.J."/>
            <person name="Muyzer G."/>
            <person name="de Oliveira V.M."/>
            <person name="Inskeep W.P."/>
            <person name="Banfield J.F."/>
            <person name="Gribaldo S."/>
        </authorList>
    </citation>
    <scope>NUCLEOTIDE SEQUENCE [LARGE SCALE GENOMIC DNA]</scope>
    <source>
        <strain evidence="6">NM4</strain>
    </source>
</reference>
<dbReference type="InterPro" id="IPR026699">
    <property type="entry name" value="Exosome_RNA_bind1/RRP40/RRP4"/>
</dbReference>
<dbReference type="InterPro" id="IPR036612">
    <property type="entry name" value="KH_dom_type_1_sf"/>
</dbReference>
<comment type="similarity">
    <text evidence="4">Belongs to the RRP4 family.</text>
</comment>
<dbReference type="PANTHER" id="PTHR21321:SF4">
    <property type="entry name" value="EXOSOME COMPLEX COMPONENT RRP4"/>
    <property type="match status" value="1"/>
</dbReference>
<dbReference type="InterPro" id="IPR023474">
    <property type="entry name" value="Rrp4"/>
</dbReference>
<evidence type="ECO:0000313" key="5">
    <source>
        <dbReference type="EMBL" id="RSN73586.1"/>
    </source>
</evidence>
<dbReference type="SUPFAM" id="SSF50249">
    <property type="entry name" value="Nucleic acid-binding proteins"/>
    <property type="match status" value="1"/>
</dbReference>
<evidence type="ECO:0000256" key="2">
    <source>
        <dbReference type="ARBA" id="ARBA00022835"/>
    </source>
</evidence>
<dbReference type="SUPFAM" id="SSF110324">
    <property type="entry name" value="Ribosomal L27 protein-like"/>
    <property type="match status" value="1"/>
</dbReference>
<comment type="caution">
    <text evidence="5">The sequence shown here is derived from an EMBL/GenBank/DDBJ whole genome shotgun (WGS) entry which is preliminary data.</text>
</comment>
<proteinExistence type="inferred from homology"/>
<dbReference type="GO" id="GO:0000467">
    <property type="term" value="P:exonucleolytic trimming to generate mature 3'-end of 5.8S rRNA from tricistronic rRNA transcript (SSU-rRNA, 5.8S rRNA, LSU-rRNA)"/>
    <property type="evidence" value="ECO:0007669"/>
    <property type="project" value="TreeGrafter"/>
</dbReference>
<dbReference type="OrthoDB" id="35160at2157"/>